<dbReference type="RefSeq" id="WP_153383250.1">
    <property type="nucleotide sequence ID" value="NZ_VDFM01000007.1"/>
</dbReference>
<dbReference type="Proteomes" id="UP000380386">
    <property type="component" value="Unassembled WGS sequence"/>
</dbReference>
<protein>
    <recommendedName>
        <fullName evidence="4">Surface layer protein A domain-containing protein</fullName>
    </recommendedName>
</protein>
<gene>
    <name evidence="2" type="ORF">FHL02_06740</name>
</gene>
<dbReference type="OrthoDB" id="2311930at2"/>
<sequence>MKKILNAIIFTLSLVIVAMTFNNTTVNAEVKDYDGMIKMSDNTPVYSRSDDGTFTETGRTLAKGMTYQVYSEDPVNNFFRVSPNEWVTEDYKYTHVVPSYNVEDGSRYTAKESSGVVDMTNADYFVTDEFELKDGKMVYTGENMGPGKWQFFDRIYAKKIGWGMTERFVQVSTNRWIRLQYFTNIDKMNIWVATNPAEDKRYNYKVVLTKGPTKLYDDSHNVVATRSLAANTGWLTRLENPDQIQDANGDTDFVGYYQVSTHEFVKDSDVLIQYMKDNS</sequence>
<proteinExistence type="predicted"/>
<dbReference type="AlphaFoldDB" id="A0A5P0ZI07"/>
<feature type="chain" id="PRO_5024362328" description="Surface layer protein A domain-containing protein" evidence="1">
    <location>
        <begin position="29"/>
        <end position="279"/>
    </location>
</feature>
<accession>A0A5P0ZI07</accession>
<dbReference type="EMBL" id="VDFM01000007">
    <property type="protein sequence ID" value="MQS52716.1"/>
    <property type="molecule type" value="Genomic_DNA"/>
</dbReference>
<keyword evidence="1" id="KW-0732">Signal</keyword>
<reference evidence="2 3" key="1">
    <citation type="journal article" date="2019" name="Syst. Appl. Microbiol.">
        <title>Polyphasic characterization of two novel Lactobacillus spp. isolated from blown salami packages: Description of Lactobacillus halodurans sp. nov. and Lactobacillus salsicarnum sp. nov.</title>
        <authorList>
            <person name="Schuster J.A."/>
            <person name="Klingl A."/>
            <person name="Vogel R.F."/>
            <person name="Ehrmann M.A."/>
        </authorList>
    </citation>
    <scope>NUCLEOTIDE SEQUENCE [LARGE SCALE GENOMIC DNA]</scope>
    <source>
        <strain evidence="2 3">TMW 1.2118</strain>
    </source>
</reference>
<comment type="caution">
    <text evidence="2">The sequence shown here is derived from an EMBL/GenBank/DDBJ whole genome shotgun (WGS) entry which is preliminary data.</text>
</comment>
<feature type="signal peptide" evidence="1">
    <location>
        <begin position="1"/>
        <end position="28"/>
    </location>
</feature>
<evidence type="ECO:0000313" key="3">
    <source>
        <dbReference type="Proteomes" id="UP000380386"/>
    </source>
</evidence>
<evidence type="ECO:0008006" key="4">
    <source>
        <dbReference type="Google" id="ProtNLM"/>
    </source>
</evidence>
<evidence type="ECO:0000313" key="2">
    <source>
        <dbReference type="EMBL" id="MQS52716.1"/>
    </source>
</evidence>
<name>A0A5P0ZI07_9LACO</name>
<evidence type="ECO:0000256" key="1">
    <source>
        <dbReference type="SAM" id="SignalP"/>
    </source>
</evidence>
<organism evidence="2 3">
    <name type="scientific">Companilactobacillus mishanensis</name>
    <dbReference type="NCBI Taxonomy" id="2486008"/>
    <lineage>
        <taxon>Bacteria</taxon>
        <taxon>Bacillati</taxon>
        <taxon>Bacillota</taxon>
        <taxon>Bacilli</taxon>
        <taxon>Lactobacillales</taxon>
        <taxon>Lactobacillaceae</taxon>
        <taxon>Companilactobacillus</taxon>
    </lineage>
</organism>